<dbReference type="InterPro" id="IPR007560">
    <property type="entry name" value="Restrct_endonuc_IV_Mrr"/>
</dbReference>
<evidence type="ECO:0000259" key="1">
    <source>
        <dbReference type="Pfam" id="PF04471"/>
    </source>
</evidence>
<dbReference type="Pfam" id="PF14338">
    <property type="entry name" value="Mrr_N"/>
    <property type="match status" value="1"/>
</dbReference>
<feature type="domain" description="Restriction system protein Mrr-like N-terminal" evidence="2">
    <location>
        <begin position="6"/>
        <end position="88"/>
    </location>
</feature>
<dbReference type="Gene3D" id="3.40.1350.10">
    <property type="match status" value="1"/>
</dbReference>
<dbReference type="PANTHER" id="PTHR30015">
    <property type="entry name" value="MRR RESTRICTION SYSTEM PROTEIN"/>
    <property type="match status" value="1"/>
</dbReference>
<dbReference type="InterPro" id="IPR011856">
    <property type="entry name" value="tRNA_endonuc-like_dom_sf"/>
</dbReference>
<dbReference type="InterPro" id="IPR025745">
    <property type="entry name" value="Mrr-like_N_dom"/>
</dbReference>
<keyword evidence="4" id="KW-1185">Reference proteome</keyword>
<feature type="domain" description="Restriction endonuclease type IV Mrr" evidence="1">
    <location>
        <begin position="146"/>
        <end position="262"/>
    </location>
</feature>
<dbReference type="InterPro" id="IPR052906">
    <property type="entry name" value="Type_IV_Methyl-Rstrct_Enzyme"/>
</dbReference>
<keyword evidence="3" id="KW-0378">Hydrolase</keyword>
<protein>
    <submittedName>
        <fullName evidence="3">Restriction endonuclease</fullName>
    </submittedName>
</protein>
<reference evidence="3 4" key="1">
    <citation type="journal article" date="2025" name="Int. J. Syst. Evol. Microbiol.">
        <title>Desulfovibrio falkowii sp. nov., Porphyromonas miyakawae sp. nov., Mediterraneibacter flintii sp. nov. and Owariibacterium komagatae gen. nov., sp. nov., isolated from human faeces.</title>
        <authorList>
            <person name="Hamaguchi T."/>
            <person name="Ohara M."/>
            <person name="Hisatomi A."/>
            <person name="Sekiguchi K."/>
            <person name="Takeda J.I."/>
            <person name="Ueyama J."/>
            <person name="Ito M."/>
            <person name="Nishiwaki H."/>
            <person name="Ogi T."/>
            <person name="Hirayama M."/>
            <person name="Ohkuma M."/>
            <person name="Sakamoto M."/>
            <person name="Ohno K."/>
        </authorList>
    </citation>
    <scope>NUCLEOTIDE SEQUENCE [LARGE SCALE GENOMIC DNA]</scope>
    <source>
        <strain evidence="3 4">13CB8C</strain>
    </source>
</reference>
<organism evidence="3 4">
    <name type="scientific">Desulfovibrio falkowii</name>
    <dbReference type="NCBI Taxonomy" id="3136602"/>
    <lineage>
        <taxon>Bacteria</taxon>
        <taxon>Pseudomonadati</taxon>
        <taxon>Thermodesulfobacteriota</taxon>
        <taxon>Desulfovibrionia</taxon>
        <taxon>Desulfovibrionales</taxon>
        <taxon>Desulfovibrionaceae</taxon>
        <taxon>Desulfovibrio</taxon>
    </lineage>
</organism>
<comment type="caution">
    <text evidence="3">The sequence shown here is derived from an EMBL/GenBank/DDBJ whole genome shotgun (WGS) entry which is preliminary data.</text>
</comment>
<name>A0ABQ0EBB3_9BACT</name>
<evidence type="ECO:0000313" key="3">
    <source>
        <dbReference type="EMBL" id="GAB1254938.1"/>
    </source>
</evidence>
<keyword evidence="3" id="KW-0540">Nuclease</keyword>
<accession>A0ABQ0EBB3</accession>
<dbReference type="EMBL" id="BAAFSG010000001">
    <property type="protein sequence ID" value="GAB1254938.1"/>
    <property type="molecule type" value="Genomic_DNA"/>
</dbReference>
<dbReference type="SUPFAM" id="SSF52980">
    <property type="entry name" value="Restriction endonuclease-like"/>
    <property type="match status" value="1"/>
</dbReference>
<dbReference type="RefSeq" id="WP_407845044.1">
    <property type="nucleotide sequence ID" value="NZ_BAAFSG010000001.1"/>
</dbReference>
<dbReference type="Proteomes" id="UP001628192">
    <property type="component" value="Unassembled WGS sequence"/>
</dbReference>
<dbReference type="Pfam" id="PF04471">
    <property type="entry name" value="Mrr_cat"/>
    <property type="match status" value="1"/>
</dbReference>
<proteinExistence type="predicted"/>
<evidence type="ECO:0000259" key="2">
    <source>
        <dbReference type="Pfam" id="PF14338"/>
    </source>
</evidence>
<evidence type="ECO:0000313" key="4">
    <source>
        <dbReference type="Proteomes" id="UP001628192"/>
    </source>
</evidence>
<dbReference type="GO" id="GO:0004519">
    <property type="term" value="F:endonuclease activity"/>
    <property type="evidence" value="ECO:0007669"/>
    <property type="project" value="UniProtKB-KW"/>
</dbReference>
<sequence length="287" mass="31924">MKMPTFDQLILPTLKALESLGGSGSIEEIANTVILDLNLPDSVTSQPHNPDKPSRTEVEYRLAWARTYLKKYGLIDNSDRGVWALTPQYKPGQDVNVKTLLQRVRADSSARSKKKDECLLGEEDALPSIAEEVEAGWKEILHQQLLQLKPDAFERLAMRLLRESGFVQVEVTGRSGDGGIDGKGIIKLQNVLSYHVVFQCKRYKESVGAGAIRDFRGAMIGRADKGLFITTGAFTRDAIKEATRDGASPIDLIDGEDLVDMLKQLRLGVEVHMVEEVEINTAWFENI</sequence>
<dbReference type="PANTHER" id="PTHR30015:SF7">
    <property type="entry name" value="TYPE IV METHYL-DIRECTED RESTRICTION ENZYME ECOKMRR"/>
    <property type="match status" value="1"/>
</dbReference>
<dbReference type="InterPro" id="IPR011335">
    <property type="entry name" value="Restrct_endonuc-II-like"/>
</dbReference>
<gene>
    <name evidence="3" type="ORF">Defa_24250</name>
</gene>
<keyword evidence="3" id="KW-0255">Endonuclease</keyword>